<keyword evidence="3" id="KW-1185">Reference proteome</keyword>
<evidence type="ECO:0000256" key="1">
    <source>
        <dbReference type="SAM" id="MobiDB-lite"/>
    </source>
</evidence>
<name>A0AAV0SV56_HYABA</name>
<reference evidence="2" key="1">
    <citation type="submission" date="2022-12" db="EMBL/GenBank/DDBJ databases">
        <authorList>
            <person name="Webb A."/>
        </authorList>
    </citation>
    <scope>NUCLEOTIDE SEQUENCE</scope>
    <source>
        <strain evidence="2">Hp1</strain>
    </source>
</reference>
<evidence type="ECO:0000313" key="3">
    <source>
        <dbReference type="Proteomes" id="UP001162031"/>
    </source>
</evidence>
<feature type="region of interest" description="Disordered" evidence="1">
    <location>
        <begin position="121"/>
        <end position="144"/>
    </location>
</feature>
<feature type="compositionally biased region" description="Low complexity" evidence="1">
    <location>
        <begin position="132"/>
        <end position="144"/>
    </location>
</feature>
<dbReference type="Proteomes" id="UP001162031">
    <property type="component" value="Unassembled WGS sequence"/>
</dbReference>
<comment type="caution">
    <text evidence="2">The sequence shown here is derived from an EMBL/GenBank/DDBJ whole genome shotgun (WGS) entry which is preliminary data.</text>
</comment>
<sequence>MAFPTDKACRHLLASQRKSSKQRRAEQRQRVKCFVPRSYFLVIPGTSSHHQQAQSKKYFGQPVQLPECDEDDILGPDEVVISDTDLRAMRDSVDNMQQQLSRGLRDIEEIRALVREAAVRDSLETDARRANSDASSSSSSRSSL</sequence>
<evidence type="ECO:0000313" key="2">
    <source>
        <dbReference type="EMBL" id="CAI5708550.1"/>
    </source>
</evidence>
<protein>
    <recommendedName>
        <fullName evidence="4">V-SNARE coiled-coil homology domain-containing protein</fullName>
    </recommendedName>
</protein>
<feature type="compositionally biased region" description="Basic and acidic residues" evidence="1">
    <location>
        <begin position="121"/>
        <end position="131"/>
    </location>
</feature>
<evidence type="ECO:0008006" key="4">
    <source>
        <dbReference type="Google" id="ProtNLM"/>
    </source>
</evidence>
<proteinExistence type="predicted"/>
<organism evidence="2 3">
    <name type="scientific">Hyaloperonospora brassicae</name>
    <name type="common">Brassica downy mildew</name>
    <name type="synonym">Peronospora brassicae</name>
    <dbReference type="NCBI Taxonomy" id="162125"/>
    <lineage>
        <taxon>Eukaryota</taxon>
        <taxon>Sar</taxon>
        <taxon>Stramenopiles</taxon>
        <taxon>Oomycota</taxon>
        <taxon>Peronosporomycetes</taxon>
        <taxon>Peronosporales</taxon>
        <taxon>Peronosporaceae</taxon>
        <taxon>Hyaloperonospora</taxon>
    </lineage>
</organism>
<dbReference type="EMBL" id="CANTFL010000015">
    <property type="protein sequence ID" value="CAI5708550.1"/>
    <property type="molecule type" value="Genomic_DNA"/>
</dbReference>
<dbReference type="AlphaFoldDB" id="A0AAV0SV56"/>
<accession>A0AAV0SV56</accession>
<gene>
    <name evidence="2" type="ORF">HBR001_LOCUS111</name>
</gene>